<dbReference type="InterPro" id="IPR000835">
    <property type="entry name" value="HTH_MarR-typ"/>
</dbReference>
<keyword evidence="3" id="KW-0804">Transcription</keyword>
<protein>
    <submittedName>
        <fullName evidence="5">Multidrug resistance operon repressor</fullName>
    </submittedName>
</protein>
<dbReference type="PROSITE" id="PS50995">
    <property type="entry name" value="HTH_MARR_2"/>
    <property type="match status" value="1"/>
</dbReference>
<reference evidence="5" key="1">
    <citation type="submission" date="2019-11" db="EMBL/GenBank/DDBJ databases">
        <authorList>
            <person name="Feng L."/>
        </authorList>
    </citation>
    <scope>NUCLEOTIDE SEQUENCE</scope>
    <source>
        <strain evidence="5">ChathewayiLFYP18</strain>
    </source>
</reference>
<dbReference type="Pfam" id="PF12802">
    <property type="entry name" value="MarR_2"/>
    <property type="match status" value="1"/>
</dbReference>
<dbReference type="InterPro" id="IPR036390">
    <property type="entry name" value="WH_DNA-bd_sf"/>
</dbReference>
<dbReference type="GO" id="GO:0003700">
    <property type="term" value="F:DNA-binding transcription factor activity"/>
    <property type="evidence" value="ECO:0007669"/>
    <property type="project" value="InterPro"/>
</dbReference>
<accession>A0A6N3F3P0</accession>
<dbReference type="AlphaFoldDB" id="A0A6N3F3P0"/>
<dbReference type="InterPro" id="IPR052067">
    <property type="entry name" value="Metal_resp_HTH_trans_reg"/>
</dbReference>
<dbReference type="PANTHER" id="PTHR35790">
    <property type="entry name" value="HTH-TYPE TRANSCRIPTIONAL REGULATOR PCHR"/>
    <property type="match status" value="1"/>
</dbReference>
<dbReference type="GO" id="GO:0003677">
    <property type="term" value="F:DNA binding"/>
    <property type="evidence" value="ECO:0007669"/>
    <property type="project" value="UniProtKB-KW"/>
</dbReference>
<name>A0A6N3F3P0_9FIRM</name>
<dbReference type="InterPro" id="IPR036388">
    <property type="entry name" value="WH-like_DNA-bd_sf"/>
</dbReference>
<keyword evidence="2" id="KW-0238">DNA-binding</keyword>
<evidence type="ECO:0000256" key="2">
    <source>
        <dbReference type="ARBA" id="ARBA00023125"/>
    </source>
</evidence>
<keyword evidence="1" id="KW-0805">Transcription regulation</keyword>
<evidence type="ECO:0000256" key="1">
    <source>
        <dbReference type="ARBA" id="ARBA00023015"/>
    </source>
</evidence>
<dbReference type="Gene3D" id="1.10.10.10">
    <property type="entry name" value="Winged helix-like DNA-binding domain superfamily/Winged helix DNA-binding domain"/>
    <property type="match status" value="1"/>
</dbReference>
<dbReference type="EMBL" id="CACRUH010000058">
    <property type="protein sequence ID" value="VYU46643.1"/>
    <property type="molecule type" value="Genomic_DNA"/>
</dbReference>
<evidence type="ECO:0000256" key="3">
    <source>
        <dbReference type="ARBA" id="ARBA00023163"/>
    </source>
</evidence>
<proteinExistence type="predicted"/>
<feature type="domain" description="HTH marR-type" evidence="4">
    <location>
        <begin position="60"/>
        <end position="200"/>
    </location>
</feature>
<evidence type="ECO:0000259" key="4">
    <source>
        <dbReference type="PROSITE" id="PS50995"/>
    </source>
</evidence>
<evidence type="ECO:0000313" key="5">
    <source>
        <dbReference type="EMBL" id="VYU46643.1"/>
    </source>
</evidence>
<sequence length="219" mass="25751">MNSWPGSQYRFYRMNKAFREEGIRKGRNTGRAILTNTGISTYNKGTNREESGAMGVDKRYELFCELLKTMDEGVDAIDEYDSLLHDYHGTVLYQAESQIIKAVGDQPGITASELSREFHKTNSACSQLIRKLKKKEWIRQERNEKNNREYNLYLTDEGKVIYKKHEDFENVCYERTYHMLDEISEEEMRTYIRIQNQLNRAFKLDVEESRQLSGNGRAD</sequence>
<dbReference type="PANTHER" id="PTHR35790:SF4">
    <property type="entry name" value="HTH-TYPE TRANSCRIPTIONAL REGULATOR PCHR"/>
    <property type="match status" value="1"/>
</dbReference>
<dbReference type="SUPFAM" id="SSF46785">
    <property type="entry name" value="Winged helix' DNA-binding domain"/>
    <property type="match status" value="1"/>
</dbReference>
<gene>
    <name evidence="5" type="primary">mexR</name>
    <name evidence="5" type="ORF">CHLFYP18_01083</name>
</gene>
<organism evidence="5">
    <name type="scientific">Hungatella hathewayi</name>
    <dbReference type="NCBI Taxonomy" id="154046"/>
    <lineage>
        <taxon>Bacteria</taxon>
        <taxon>Bacillati</taxon>
        <taxon>Bacillota</taxon>
        <taxon>Clostridia</taxon>
        <taxon>Lachnospirales</taxon>
        <taxon>Lachnospiraceae</taxon>
        <taxon>Hungatella</taxon>
    </lineage>
</organism>
<dbReference type="SMART" id="SM00347">
    <property type="entry name" value="HTH_MARR"/>
    <property type="match status" value="1"/>
</dbReference>
<dbReference type="RefSeq" id="WP_421800857.1">
    <property type="nucleotide sequence ID" value="NZ_CACRUH010000058.1"/>
</dbReference>